<keyword evidence="2" id="KW-1185">Reference proteome</keyword>
<proteinExistence type="predicted"/>
<organism evidence="1 2">
    <name type="scientific">Algoriphagus antarcticus</name>
    <dbReference type="NCBI Taxonomy" id="238540"/>
    <lineage>
        <taxon>Bacteria</taxon>
        <taxon>Pseudomonadati</taxon>
        <taxon>Bacteroidota</taxon>
        <taxon>Cytophagia</taxon>
        <taxon>Cytophagales</taxon>
        <taxon>Cyclobacteriaceae</taxon>
        <taxon>Algoriphagus</taxon>
    </lineage>
</organism>
<reference evidence="1 2" key="1">
    <citation type="submission" date="2018-08" db="EMBL/GenBank/DDBJ databases">
        <title>Genomic Encyclopedia of Archaeal and Bacterial Type Strains, Phase II (KMG-II): from individual species to whole genera.</title>
        <authorList>
            <person name="Goeker M."/>
        </authorList>
    </citation>
    <scope>NUCLEOTIDE SEQUENCE [LARGE SCALE GENOMIC DNA]</scope>
    <source>
        <strain evidence="1 2">DSM 15986</strain>
    </source>
</reference>
<name>A0A3E0DMJ8_9BACT</name>
<comment type="caution">
    <text evidence="1">The sequence shown here is derived from an EMBL/GenBank/DDBJ whole genome shotgun (WGS) entry which is preliminary data.</text>
</comment>
<dbReference type="AlphaFoldDB" id="A0A3E0DMJ8"/>
<protein>
    <submittedName>
        <fullName evidence="1">Uncharacterized protein</fullName>
    </submittedName>
</protein>
<gene>
    <name evidence="1" type="ORF">C8N25_11659</name>
</gene>
<dbReference type="OrthoDB" id="596204at2"/>
<evidence type="ECO:0000313" key="1">
    <source>
        <dbReference type="EMBL" id="REG84004.1"/>
    </source>
</evidence>
<dbReference type="RefSeq" id="WP_086541695.1">
    <property type="nucleotide sequence ID" value="NZ_MSSW01000031.1"/>
</dbReference>
<sequence>MGNVLDSISKDNTRFTIFENNQVLTADQLNDLFNYLDVQTRTTRTRAIGVGIICGLEIGVLENKRLVLSKGTAITTDGDLLSLDFDQEFDQYEVFEDLNAKYPYFQLDTNQRIPLFELRNSQLVGAVPGLELASLENTTGTTFKDYVGILYLEDYDNDPDLCTGTDCDNKGITAVKDIKVLLVHINNVRTLLQSMPAMNKDYFKLEDIYIPRVKVSIAIDTFNELNASFNNVLSIKDDIKAKLIKAYQTCQTIIEDQFDNGDPTTGWSTLLDQHFTSGSSTSSQYVYDFARDISYAYNEMRESLFSDDMLCCPDVDLFPKHILLGLVRDASVKNPIVPFDIRNSTLIDISPIASTNFSTLLQPKLSLLRNIRFNPGTFIKRFNKRHIDLEYRHHFYESPILNINDEVNEFTRFCFMRLHSMITNFKVPTVVEVQNLVRGLKITPSYYEDAALGERSIPFYYRVNPNLPINLYWNFNANNRKKENQLLSYHSNTYSEVNQATLNPLNFNILKYNFFRIEGHIGFIRADVEAALNKVILENNLPINIQAVQVEKKLETIPPRPWFFPHLYMYEKSLKSTFIDRLDHADLVNDNLRAKDQSIPVTEFKTAKQNVLDNARDIGDPQFNFMSYRSAITNVMSATTNVKAQTSKYAFSNTAIPHDFILNADILRKTDVISGIYQETVIKKKTGLMLGNFMKDNPGLEHNGGVMRGGTFIIVYTADDQRVVADFMLPYASIDKDVIPNPPVYMPPIPLPTGPPIIPRFPIEDIFEIKPHYVKNFEDKIVPYVKEIDFDTKLTNRFNPKIAEIESKFDLKLAITNTKVDGISPQIAGFDQRLKDNSQLFNSVLTKDLRNVAVPNIGTVFGAKNLTNEVENFARNRKILEEMPLDAPGRDVIEKTVIESANDLTEKLNDQAVLGDQANSMVVKSILADVHSGTSLVQNLDLKGQANTIAERANTINRGFKFNR</sequence>
<dbReference type="Proteomes" id="UP000256405">
    <property type="component" value="Unassembled WGS sequence"/>
</dbReference>
<evidence type="ECO:0000313" key="2">
    <source>
        <dbReference type="Proteomes" id="UP000256405"/>
    </source>
</evidence>
<accession>A0A3E0DMJ8</accession>
<dbReference type="EMBL" id="QUNF01000016">
    <property type="protein sequence ID" value="REG84004.1"/>
    <property type="molecule type" value="Genomic_DNA"/>
</dbReference>